<gene>
    <name evidence="5" type="ORF">EHF44_18855</name>
</gene>
<dbReference type="SMART" id="SM00866">
    <property type="entry name" value="UTRA"/>
    <property type="match status" value="1"/>
</dbReference>
<dbReference type="Pfam" id="PF07702">
    <property type="entry name" value="UTRA"/>
    <property type="match status" value="1"/>
</dbReference>
<reference evidence="6" key="1">
    <citation type="submission" date="2018-11" db="EMBL/GenBank/DDBJ databases">
        <title>FDA dAtabase for Regulatory Grade micrObial Sequences (FDA-ARGOS): Supporting development and validation of Infectious Disease Dx tests.</title>
        <authorList>
            <person name="Goldberg B."/>
            <person name="Campos J."/>
            <person name="Tallon L."/>
            <person name="Sadzewicz L."/>
            <person name="Zhao X."/>
            <person name="Vavikolanu K."/>
            <person name="Mehta A."/>
            <person name="Aluvathingal J."/>
            <person name="Nadendla S."/>
            <person name="Geyer C."/>
            <person name="Nandy P."/>
            <person name="Yan Y."/>
            <person name="Sichtig H."/>
        </authorList>
    </citation>
    <scope>NUCLEOTIDE SEQUENCE [LARGE SCALE GENOMIC DNA]</scope>
    <source>
        <strain evidence="6">FDAARGOS_614</strain>
    </source>
</reference>
<dbReference type="PRINTS" id="PR00035">
    <property type="entry name" value="HTHGNTR"/>
</dbReference>
<evidence type="ECO:0000313" key="5">
    <source>
        <dbReference type="EMBL" id="AZG15539.1"/>
    </source>
</evidence>
<dbReference type="EMBL" id="CP033970">
    <property type="protein sequence ID" value="AZG15539.1"/>
    <property type="molecule type" value="Genomic_DNA"/>
</dbReference>
<keyword evidence="3" id="KW-0804">Transcription</keyword>
<dbReference type="SUPFAM" id="SSF64288">
    <property type="entry name" value="Chorismate lyase-like"/>
    <property type="match status" value="1"/>
</dbReference>
<dbReference type="InterPro" id="IPR000524">
    <property type="entry name" value="Tscrpt_reg_HTH_GntR"/>
</dbReference>
<evidence type="ECO:0000256" key="3">
    <source>
        <dbReference type="ARBA" id="ARBA00023163"/>
    </source>
</evidence>
<dbReference type="InterPro" id="IPR050679">
    <property type="entry name" value="Bact_HTH_transcr_reg"/>
</dbReference>
<evidence type="ECO:0000256" key="1">
    <source>
        <dbReference type="ARBA" id="ARBA00023015"/>
    </source>
</evidence>
<dbReference type="InterPro" id="IPR036388">
    <property type="entry name" value="WH-like_DNA-bd_sf"/>
</dbReference>
<feature type="domain" description="HTH gntR-type" evidence="4">
    <location>
        <begin position="23"/>
        <end position="91"/>
    </location>
</feature>
<dbReference type="KEGG" id="cpau:EHF44_18855"/>
<proteinExistence type="predicted"/>
<keyword evidence="1" id="KW-0805">Transcription regulation</keyword>
<protein>
    <submittedName>
        <fullName evidence="5">GntR family transcriptional regulator</fullName>
    </submittedName>
</protein>
<dbReference type="PROSITE" id="PS50949">
    <property type="entry name" value="HTH_GNTR"/>
    <property type="match status" value="1"/>
</dbReference>
<dbReference type="RefSeq" id="WP_124685273.1">
    <property type="nucleotide sequence ID" value="NZ_CP033970.1"/>
</dbReference>
<keyword evidence="2" id="KW-0238">DNA-binding</keyword>
<dbReference type="PANTHER" id="PTHR44846:SF1">
    <property type="entry name" value="MANNOSYL-D-GLYCERATE TRANSPORT_METABOLISM SYSTEM REPRESSOR MNGR-RELATED"/>
    <property type="match status" value="1"/>
</dbReference>
<dbReference type="SUPFAM" id="SSF46785">
    <property type="entry name" value="Winged helix' DNA-binding domain"/>
    <property type="match status" value="1"/>
</dbReference>
<name>A0A3G8H5E4_9BURK</name>
<dbReference type="InterPro" id="IPR036390">
    <property type="entry name" value="WH_DNA-bd_sf"/>
</dbReference>
<dbReference type="AlphaFoldDB" id="A0A3G8H5E4"/>
<dbReference type="Gene3D" id="3.40.1410.10">
    <property type="entry name" value="Chorismate lyase-like"/>
    <property type="match status" value="1"/>
</dbReference>
<dbReference type="Gene3D" id="1.10.10.10">
    <property type="entry name" value="Winged helix-like DNA-binding domain superfamily/Winged helix DNA-binding domain"/>
    <property type="match status" value="1"/>
</dbReference>
<dbReference type="GO" id="GO:0003700">
    <property type="term" value="F:DNA-binding transcription factor activity"/>
    <property type="evidence" value="ECO:0007669"/>
    <property type="project" value="InterPro"/>
</dbReference>
<dbReference type="PANTHER" id="PTHR44846">
    <property type="entry name" value="MANNOSYL-D-GLYCERATE TRANSPORT/METABOLISM SYSTEM REPRESSOR MNGR-RELATED"/>
    <property type="match status" value="1"/>
</dbReference>
<sequence>MEQGSTLPDDFADADADVRADASPRYLALARSLRAEIESGTYPVGGKLPTEMELCKQFGASRHTVRAAIERLVRLGMIKRTPRVGTVVTAARAKQGYELAVGQVGDLLQYAATTRMRVLSRDLREVGDDADPVLHPYQGQLWLVIRGVRTGEDAGTPICYNEVWVHPDYRGVRGAEQDIEASVFHLIEQQFNVSVSRIEQVIHAAALPADIAALLGMPAGAAGLWINRQYRDTAGNLIEMAWSVHPAERFSYRMVLDRTWRSGRAQQDG</sequence>
<organism evidence="5 6">
    <name type="scientific">Cupriavidus pauculus</name>
    <dbReference type="NCBI Taxonomy" id="82633"/>
    <lineage>
        <taxon>Bacteria</taxon>
        <taxon>Pseudomonadati</taxon>
        <taxon>Pseudomonadota</taxon>
        <taxon>Betaproteobacteria</taxon>
        <taxon>Burkholderiales</taxon>
        <taxon>Burkholderiaceae</taxon>
        <taxon>Cupriavidus</taxon>
    </lineage>
</organism>
<dbReference type="CDD" id="cd07377">
    <property type="entry name" value="WHTH_GntR"/>
    <property type="match status" value="1"/>
</dbReference>
<evidence type="ECO:0000256" key="2">
    <source>
        <dbReference type="ARBA" id="ARBA00023125"/>
    </source>
</evidence>
<evidence type="ECO:0000313" key="6">
    <source>
        <dbReference type="Proteomes" id="UP000270411"/>
    </source>
</evidence>
<dbReference type="GO" id="GO:0003677">
    <property type="term" value="F:DNA binding"/>
    <property type="evidence" value="ECO:0007669"/>
    <property type="project" value="UniProtKB-KW"/>
</dbReference>
<dbReference type="InterPro" id="IPR011663">
    <property type="entry name" value="UTRA"/>
</dbReference>
<accession>A0A3G8H5E4</accession>
<dbReference type="Pfam" id="PF00392">
    <property type="entry name" value="GntR"/>
    <property type="match status" value="1"/>
</dbReference>
<evidence type="ECO:0000259" key="4">
    <source>
        <dbReference type="PROSITE" id="PS50949"/>
    </source>
</evidence>
<dbReference type="SMART" id="SM00345">
    <property type="entry name" value="HTH_GNTR"/>
    <property type="match status" value="1"/>
</dbReference>
<dbReference type="InterPro" id="IPR028978">
    <property type="entry name" value="Chorismate_lyase_/UTRA_dom_sf"/>
</dbReference>
<dbReference type="GO" id="GO:0045892">
    <property type="term" value="P:negative regulation of DNA-templated transcription"/>
    <property type="evidence" value="ECO:0007669"/>
    <property type="project" value="TreeGrafter"/>
</dbReference>
<dbReference type="Proteomes" id="UP000270411">
    <property type="component" value="Chromosome 2"/>
</dbReference>
<dbReference type="OrthoDB" id="7363114at2"/>